<dbReference type="CDD" id="cd20169">
    <property type="entry name" value="Peptidase_M90_mtfA"/>
    <property type="match status" value="1"/>
</dbReference>
<dbReference type="GO" id="GO:0008237">
    <property type="term" value="F:metallopeptidase activity"/>
    <property type="evidence" value="ECO:0007669"/>
    <property type="project" value="InterPro"/>
</dbReference>
<keyword evidence="2" id="KW-1185">Reference proteome</keyword>
<dbReference type="InterPro" id="IPR024079">
    <property type="entry name" value="MetalloPept_cat_dom_sf"/>
</dbReference>
<dbReference type="Pfam" id="PF02810">
    <property type="entry name" value="SEC-C"/>
    <property type="match status" value="1"/>
</dbReference>
<dbReference type="OrthoDB" id="9786424at2"/>
<dbReference type="PANTHER" id="PTHR30164">
    <property type="entry name" value="MTFA PEPTIDASE"/>
    <property type="match status" value="1"/>
</dbReference>
<dbReference type="PANTHER" id="PTHR30164:SF2">
    <property type="entry name" value="PROTEIN MTFA"/>
    <property type="match status" value="1"/>
</dbReference>
<evidence type="ECO:0000313" key="1">
    <source>
        <dbReference type="EMBL" id="AZQ63081.1"/>
    </source>
</evidence>
<dbReference type="GO" id="GO:0005829">
    <property type="term" value="C:cytosol"/>
    <property type="evidence" value="ECO:0007669"/>
    <property type="project" value="TreeGrafter"/>
</dbReference>
<dbReference type="Gene3D" id="3.40.390.10">
    <property type="entry name" value="Collagenase (Catalytic Domain)"/>
    <property type="match status" value="1"/>
</dbReference>
<dbReference type="Pfam" id="PF06167">
    <property type="entry name" value="Peptidase_M90"/>
    <property type="match status" value="1"/>
</dbReference>
<dbReference type="InterPro" id="IPR010384">
    <property type="entry name" value="MtfA_fam"/>
</dbReference>
<proteinExistence type="predicted"/>
<dbReference type="SUPFAM" id="SSF55486">
    <property type="entry name" value="Metalloproteases ('zincins'), catalytic domain"/>
    <property type="match status" value="1"/>
</dbReference>
<dbReference type="Proteomes" id="UP000267268">
    <property type="component" value="Chromosome 1"/>
</dbReference>
<organism evidence="1 2">
    <name type="scientific">Flammeovirga pectinis</name>
    <dbReference type="NCBI Taxonomy" id="2494373"/>
    <lineage>
        <taxon>Bacteria</taxon>
        <taxon>Pseudomonadati</taxon>
        <taxon>Bacteroidota</taxon>
        <taxon>Cytophagia</taxon>
        <taxon>Cytophagales</taxon>
        <taxon>Flammeovirgaceae</taxon>
        <taxon>Flammeovirga</taxon>
    </lineage>
</organism>
<dbReference type="EMBL" id="CP034562">
    <property type="protein sequence ID" value="AZQ63081.1"/>
    <property type="molecule type" value="Genomic_DNA"/>
</dbReference>
<dbReference type="KEGG" id="fll:EI427_12790"/>
<dbReference type="AlphaFoldDB" id="A0A3Q9FPQ3"/>
<gene>
    <name evidence="1" type="ORF">EI427_12790</name>
</gene>
<name>A0A3Q9FPQ3_9BACT</name>
<dbReference type="RefSeq" id="WP_126615228.1">
    <property type="nucleotide sequence ID" value="NZ_CP034562.1"/>
</dbReference>
<dbReference type="SUPFAM" id="SSF103642">
    <property type="entry name" value="Sec-C motif"/>
    <property type="match status" value="1"/>
</dbReference>
<reference evidence="1 2" key="1">
    <citation type="submission" date="2018-12" db="EMBL/GenBank/DDBJ databases">
        <title>Flammeovirga pectinis sp. nov., isolated from the gut of the Korean scallop, Patinopecten yessoensis.</title>
        <authorList>
            <person name="Bae J.-W."/>
            <person name="Jeong Y.-S."/>
            <person name="Kang W."/>
        </authorList>
    </citation>
    <scope>NUCLEOTIDE SEQUENCE [LARGE SCALE GENOMIC DNA]</scope>
    <source>
        <strain evidence="1 2">L12M1</strain>
    </source>
</reference>
<accession>A0A3Q9FPQ3</accession>
<sequence>MHFTLALITFTLLLLLIWYVLTRDKKHKNTLNEEFKASWKDILKEYVSFYNELNEEQQSLFEKRILNFLHHVKVTAVKTEITDLDRLLVASSAIIPIFGYPGWEYPNLNEVLIHDSHLNDTEFGQQAENGYILGMVGTGKLEGKMLLSKGALREGFRNDNDKKNVGIHEFVHLIDMADGKIDGIPEVLLQKSYTLPWMNLMHQKIEEILNKDSDINPYGATNVQEFLTVTSEYFFERPNLLKKNHPELYENLALIFNQNMSEQEKKFETNKLKDVEIGRNDLCLCGSKKKYKKCCGK</sequence>
<dbReference type="InterPro" id="IPR004027">
    <property type="entry name" value="SEC_C_motif"/>
</dbReference>
<dbReference type="Gene3D" id="1.10.472.150">
    <property type="entry name" value="Glucose-regulated metallo-peptidase M90, N-terminal domain"/>
    <property type="match status" value="1"/>
</dbReference>
<protein>
    <submittedName>
        <fullName evidence="1">Peptidase</fullName>
    </submittedName>
</protein>
<dbReference type="GO" id="GO:0004177">
    <property type="term" value="F:aminopeptidase activity"/>
    <property type="evidence" value="ECO:0007669"/>
    <property type="project" value="TreeGrafter"/>
</dbReference>
<evidence type="ECO:0000313" key="2">
    <source>
        <dbReference type="Proteomes" id="UP000267268"/>
    </source>
</evidence>
<dbReference type="InterPro" id="IPR042252">
    <property type="entry name" value="MtfA_N"/>
</dbReference>